<gene>
    <name evidence="1" type="ORF">GXW79_11765</name>
</gene>
<reference evidence="1" key="1">
    <citation type="submission" date="2020-01" db="EMBL/GenBank/DDBJ databases">
        <authorList>
            <person name="Rat A."/>
        </authorList>
    </citation>
    <scope>NUCLEOTIDE SEQUENCE</scope>
    <source>
        <strain evidence="1">LMG 28251</strain>
    </source>
</reference>
<organism evidence="1 2">
    <name type="scientific">Plastoroseomonas arctica</name>
    <dbReference type="NCBI Taxonomy" id="1509237"/>
    <lineage>
        <taxon>Bacteria</taxon>
        <taxon>Pseudomonadati</taxon>
        <taxon>Pseudomonadota</taxon>
        <taxon>Alphaproteobacteria</taxon>
        <taxon>Acetobacterales</taxon>
        <taxon>Acetobacteraceae</taxon>
        <taxon>Plastoroseomonas</taxon>
    </lineage>
</organism>
<evidence type="ECO:0000313" key="2">
    <source>
        <dbReference type="Proteomes" id="UP001196068"/>
    </source>
</evidence>
<accession>A0AAF1KPC9</accession>
<keyword evidence="2" id="KW-1185">Reference proteome</keyword>
<sequence length="138" mass="14919">MRNVVLMLGLLAGCAAPEVATTAHPYDGRWAVTLTCAATPSGVRGYVYQFPAEIRDSVFRGENGREGSPGWLLLRGPIRADGQARLEAQALTGEVASTAGYVPTATPYRYTVEARFQPRSGQGRRIETRACTVDFAKQ</sequence>
<reference evidence="1" key="2">
    <citation type="journal article" date="2021" name="Syst. Appl. Microbiol.">
        <title>Roseomonas hellenica sp. nov., isolated from roots of wild-growing Alkanna tinctoria.</title>
        <authorList>
            <person name="Rat A."/>
            <person name="Naranjo H.D."/>
            <person name="Lebbe L."/>
            <person name="Cnockaert M."/>
            <person name="Krigas N."/>
            <person name="Grigoriadou K."/>
            <person name="Maloupa E."/>
            <person name="Willems A."/>
        </authorList>
    </citation>
    <scope>NUCLEOTIDE SEQUENCE</scope>
    <source>
        <strain evidence="1">LMG 28251</strain>
    </source>
</reference>
<dbReference type="RefSeq" id="WP_211874590.1">
    <property type="nucleotide sequence ID" value="NZ_JAAEDH010000012.1"/>
</dbReference>
<dbReference type="AlphaFoldDB" id="A0AAF1KPC9"/>
<comment type="caution">
    <text evidence="1">The sequence shown here is derived from an EMBL/GenBank/DDBJ whole genome shotgun (WGS) entry which is preliminary data.</text>
</comment>
<proteinExistence type="predicted"/>
<protein>
    <submittedName>
        <fullName evidence="1">Uncharacterized protein</fullName>
    </submittedName>
</protein>
<dbReference type="EMBL" id="JAAEDH010000012">
    <property type="protein sequence ID" value="MBR0655753.1"/>
    <property type="molecule type" value="Genomic_DNA"/>
</dbReference>
<name>A0AAF1KPC9_9PROT</name>
<evidence type="ECO:0000313" key="1">
    <source>
        <dbReference type="EMBL" id="MBR0655753.1"/>
    </source>
</evidence>
<dbReference type="Proteomes" id="UP001196068">
    <property type="component" value="Unassembled WGS sequence"/>
</dbReference>